<dbReference type="OrthoDB" id="1899781at2759"/>
<keyword evidence="3" id="KW-1185">Reference proteome</keyword>
<keyword evidence="1" id="KW-0472">Membrane</keyword>
<dbReference type="PANTHER" id="PTHR47126">
    <property type="entry name" value="5'-ADENYLYLSULFATE REDUCTASE-LIKE 7"/>
    <property type="match status" value="1"/>
</dbReference>
<gene>
    <name evidence="2" type="ORF">F0562_016186</name>
</gene>
<protein>
    <recommendedName>
        <fullName evidence="4">Thioredoxin domain-containing protein</fullName>
    </recommendedName>
</protein>
<dbReference type="EMBL" id="CM018050">
    <property type="protein sequence ID" value="KAA8519040.1"/>
    <property type="molecule type" value="Genomic_DNA"/>
</dbReference>
<keyword evidence="1" id="KW-0812">Transmembrane</keyword>
<reference evidence="2 3" key="1">
    <citation type="submission" date="2019-09" db="EMBL/GenBank/DDBJ databases">
        <title>A chromosome-level genome assembly of the Chinese tupelo Nyssa sinensis.</title>
        <authorList>
            <person name="Yang X."/>
            <person name="Kang M."/>
            <person name="Yang Y."/>
            <person name="Xiong H."/>
            <person name="Wang M."/>
            <person name="Zhang Z."/>
            <person name="Wang Z."/>
            <person name="Wu H."/>
            <person name="Ma T."/>
            <person name="Liu J."/>
            <person name="Xi Z."/>
        </authorList>
    </citation>
    <scope>NUCLEOTIDE SEQUENCE [LARGE SCALE GENOMIC DNA]</scope>
    <source>
        <strain evidence="2">J267</strain>
        <tissue evidence="2">Leaf</tissue>
    </source>
</reference>
<dbReference type="Proteomes" id="UP000325577">
    <property type="component" value="Linkage Group LG7"/>
</dbReference>
<sequence>MTIEKSSAMPSIFSIYGIHGLPTIVIVNKMSRMRFRGSKDLHSLIKFYKKTTGFEPVQHVAVDQCISLGSSEKFVMQSWMGSSLNEISRREPILSIFYIVRMSKGTCTYIPESSISFQSFLGIICTSSETGNIWRGKPNIGVCPSHDRCEEGLDQAETMQDQGFP</sequence>
<organism evidence="2 3">
    <name type="scientific">Nyssa sinensis</name>
    <dbReference type="NCBI Taxonomy" id="561372"/>
    <lineage>
        <taxon>Eukaryota</taxon>
        <taxon>Viridiplantae</taxon>
        <taxon>Streptophyta</taxon>
        <taxon>Embryophyta</taxon>
        <taxon>Tracheophyta</taxon>
        <taxon>Spermatophyta</taxon>
        <taxon>Magnoliopsida</taxon>
        <taxon>eudicotyledons</taxon>
        <taxon>Gunneridae</taxon>
        <taxon>Pentapetalae</taxon>
        <taxon>asterids</taxon>
        <taxon>Cornales</taxon>
        <taxon>Nyssaceae</taxon>
        <taxon>Nyssa</taxon>
    </lineage>
</organism>
<name>A0A5J4ZK28_9ASTE</name>
<evidence type="ECO:0008006" key="4">
    <source>
        <dbReference type="Google" id="ProtNLM"/>
    </source>
</evidence>
<keyword evidence="1" id="KW-1133">Transmembrane helix</keyword>
<evidence type="ECO:0000256" key="1">
    <source>
        <dbReference type="SAM" id="Phobius"/>
    </source>
</evidence>
<dbReference type="AlphaFoldDB" id="A0A5J4ZK28"/>
<evidence type="ECO:0000313" key="2">
    <source>
        <dbReference type="EMBL" id="KAA8519040.1"/>
    </source>
</evidence>
<proteinExistence type="predicted"/>
<accession>A0A5J4ZK28</accession>
<dbReference type="PANTHER" id="PTHR47126:SF3">
    <property type="entry name" value="5'-ADENYLYLSULFATE REDUCTASE-LIKE 5"/>
    <property type="match status" value="1"/>
</dbReference>
<dbReference type="InterPro" id="IPR044794">
    <property type="entry name" value="APRL5/7"/>
</dbReference>
<feature type="transmembrane region" description="Helical" evidence="1">
    <location>
        <begin position="12"/>
        <end position="30"/>
    </location>
</feature>
<evidence type="ECO:0000313" key="3">
    <source>
        <dbReference type="Proteomes" id="UP000325577"/>
    </source>
</evidence>